<sequence length="200" mass="21559">MTSATFLPERVLTHEGWPKAHLHDHLHGKTLGILFADVTDPSFVTSSFKHISNFYNRVNWLDPATKKATRAGVQGFEIVLVPTAGTHTELIEFMARPDTPPMLMLAVDDEFIEQLVTDERYAGALSSGILPALVVVNWDGSLISGTGLPDIVQKGDACLSSWQMVRKPEVGGGDGQVEAGEAYVAGSKTKVGGVTLDLPF</sequence>
<accession>A0ABQ6MZM7</accession>
<name>A0ABQ6MZM7_9STRA</name>
<organism evidence="1 2">
    <name type="scientific">Tetraparma gracilis</name>
    <dbReference type="NCBI Taxonomy" id="2962635"/>
    <lineage>
        <taxon>Eukaryota</taxon>
        <taxon>Sar</taxon>
        <taxon>Stramenopiles</taxon>
        <taxon>Ochrophyta</taxon>
        <taxon>Bolidophyceae</taxon>
        <taxon>Parmales</taxon>
        <taxon>Triparmaceae</taxon>
        <taxon>Tetraparma</taxon>
    </lineage>
</organism>
<comment type="caution">
    <text evidence="1">The sequence shown here is derived from an EMBL/GenBank/DDBJ whole genome shotgun (WGS) entry which is preliminary data.</text>
</comment>
<keyword evidence="2" id="KW-1185">Reference proteome</keyword>
<dbReference type="Proteomes" id="UP001165060">
    <property type="component" value="Unassembled WGS sequence"/>
</dbReference>
<dbReference type="EMBL" id="BRYB01000744">
    <property type="protein sequence ID" value="GMI36690.1"/>
    <property type="molecule type" value="Genomic_DNA"/>
</dbReference>
<protein>
    <recommendedName>
        <fullName evidence="3">Thioredoxin-like protein</fullName>
    </recommendedName>
</protein>
<gene>
    <name evidence="1" type="ORF">TeGR_g10701</name>
</gene>
<proteinExistence type="predicted"/>
<evidence type="ECO:0000313" key="1">
    <source>
        <dbReference type="EMBL" id="GMI36690.1"/>
    </source>
</evidence>
<evidence type="ECO:0008006" key="3">
    <source>
        <dbReference type="Google" id="ProtNLM"/>
    </source>
</evidence>
<reference evidence="1 2" key="1">
    <citation type="journal article" date="2023" name="Commun. Biol.">
        <title>Genome analysis of Parmales, the sister group of diatoms, reveals the evolutionary specialization of diatoms from phago-mixotrophs to photoautotrophs.</title>
        <authorList>
            <person name="Ban H."/>
            <person name="Sato S."/>
            <person name="Yoshikawa S."/>
            <person name="Yamada K."/>
            <person name="Nakamura Y."/>
            <person name="Ichinomiya M."/>
            <person name="Sato N."/>
            <person name="Blanc-Mathieu R."/>
            <person name="Endo H."/>
            <person name="Kuwata A."/>
            <person name="Ogata H."/>
        </authorList>
    </citation>
    <scope>NUCLEOTIDE SEQUENCE [LARGE SCALE GENOMIC DNA]</scope>
</reference>
<evidence type="ECO:0000313" key="2">
    <source>
        <dbReference type="Proteomes" id="UP001165060"/>
    </source>
</evidence>